<proteinExistence type="predicted"/>
<organism evidence="1 2">
    <name type="scientific">Banduia mediterranea</name>
    <dbReference type="NCBI Taxonomy" id="3075609"/>
    <lineage>
        <taxon>Bacteria</taxon>
        <taxon>Pseudomonadati</taxon>
        <taxon>Pseudomonadota</taxon>
        <taxon>Gammaproteobacteria</taxon>
        <taxon>Nevskiales</taxon>
        <taxon>Algiphilaceae</taxon>
        <taxon>Banduia</taxon>
    </lineage>
</organism>
<evidence type="ECO:0000313" key="1">
    <source>
        <dbReference type="EMBL" id="MDT0496626.1"/>
    </source>
</evidence>
<dbReference type="EMBL" id="JAVRIC010000004">
    <property type="protein sequence ID" value="MDT0496626.1"/>
    <property type="molecule type" value="Genomic_DNA"/>
</dbReference>
<name>A0ABU2WFH8_9GAMM</name>
<comment type="caution">
    <text evidence="1">The sequence shown here is derived from an EMBL/GenBank/DDBJ whole genome shotgun (WGS) entry which is preliminary data.</text>
</comment>
<gene>
    <name evidence="1" type="ORF">RM530_04525</name>
</gene>
<reference evidence="1 2" key="1">
    <citation type="submission" date="2023-09" db="EMBL/GenBank/DDBJ databases">
        <authorList>
            <person name="Rey-Velasco X."/>
        </authorList>
    </citation>
    <scope>NUCLEOTIDE SEQUENCE [LARGE SCALE GENOMIC DNA]</scope>
    <source>
        <strain evidence="1 2">W345</strain>
    </source>
</reference>
<evidence type="ECO:0000313" key="2">
    <source>
        <dbReference type="Proteomes" id="UP001254608"/>
    </source>
</evidence>
<keyword evidence="2" id="KW-1185">Reference proteome</keyword>
<accession>A0ABU2WFH8</accession>
<sequence>MTLNPERPTAAARFGAGDQHSNRCMIQATDSALEVALDLVATMRQGIVSVFPGLFVSRFAQLVVERLVYLLD</sequence>
<dbReference type="Proteomes" id="UP001254608">
    <property type="component" value="Unassembled WGS sequence"/>
</dbReference>
<protein>
    <submittedName>
        <fullName evidence="1">Uncharacterized protein</fullName>
    </submittedName>
</protein>
<dbReference type="RefSeq" id="WP_311364057.1">
    <property type="nucleotide sequence ID" value="NZ_JAVRIC010000004.1"/>
</dbReference>